<protein>
    <submittedName>
        <fullName evidence="1">Uncharacterized protein</fullName>
    </submittedName>
</protein>
<evidence type="ECO:0000313" key="1">
    <source>
        <dbReference type="EMBL" id="MEX3747639.1"/>
    </source>
</evidence>
<reference evidence="1 2" key="1">
    <citation type="submission" date="2024-07" db="EMBL/GenBank/DDBJ databases">
        <title>Characterization of a bacterium isolated from hydrolysated instant sea cucumber by whole-genome sequencing and metabolomics.</title>
        <authorList>
            <person name="Luo X."/>
            <person name="Zhang Z."/>
            <person name="Zheng Z."/>
            <person name="Zhang W."/>
            <person name="Ming T."/>
            <person name="Jiao L."/>
            <person name="Su X."/>
            <person name="Kong F."/>
            <person name="Xu J."/>
        </authorList>
    </citation>
    <scope>NUCLEOTIDE SEQUENCE [LARGE SCALE GENOMIC DNA]</scope>
    <source>
        <strain evidence="1 2">XL-2024</strain>
    </source>
</reference>
<evidence type="ECO:0000313" key="2">
    <source>
        <dbReference type="Proteomes" id="UP001558534"/>
    </source>
</evidence>
<comment type="caution">
    <text evidence="1">The sequence shown here is derived from an EMBL/GenBank/DDBJ whole genome shotgun (WGS) entry which is preliminary data.</text>
</comment>
<dbReference type="EMBL" id="JBFRHK010000017">
    <property type="protein sequence ID" value="MEX3747639.1"/>
    <property type="molecule type" value="Genomic_DNA"/>
</dbReference>
<gene>
    <name evidence="1" type="ORF">AB1300_21245</name>
</gene>
<name>A0ABV3W3T3_9BACI</name>
<keyword evidence="2" id="KW-1185">Reference proteome</keyword>
<proteinExistence type="predicted"/>
<dbReference type="Proteomes" id="UP001558534">
    <property type="component" value="Unassembled WGS sequence"/>
</dbReference>
<organism evidence="1 2">
    <name type="scientific">Lysinibacillus xylanilyticus</name>
    <dbReference type="NCBI Taxonomy" id="582475"/>
    <lineage>
        <taxon>Bacteria</taxon>
        <taxon>Bacillati</taxon>
        <taxon>Bacillota</taxon>
        <taxon>Bacilli</taxon>
        <taxon>Bacillales</taxon>
        <taxon>Bacillaceae</taxon>
        <taxon>Lysinibacillus</taxon>
    </lineage>
</organism>
<sequence>MSEILELIDDFRLNQQIQERKPAYIDVCTYRLKELVKGRILYVLVNY</sequence>
<accession>A0ABV3W3T3</accession>
<dbReference type="RefSeq" id="WP_368638158.1">
    <property type="nucleotide sequence ID" value="NZ_JBFRHK010000017.1"/>
</dbReference>